<gene>
    <name evidence="5" type="ORF">CHLRE_01g043500v5</name>
</gene>
<dbReference type="Gene3D" id="3.40.50.620">
    <property type="entry name" value="HUPs"/>
    <property type="match status" value="2"/>
</dbReference>
<dbReference type="Gramene" id="PNW88763">
    <property type="protein sequence ID" value="PNW88763"/>
    <property type="gene ID" value="CHLRE_01g043500v5"/>
</dbReference>
<proteinExistence type="inferred from homology"/>
<dbReference type="KEGG" id="cre:CHLRE_01g043500v5"/>
<dbReference type="GO" id="GO:0005829">
    <property type="term" value="C:cytosol"/>
    <property type="evidence" value="ECO:0000318"/>
    <property type="project" value="GO_Central"/>
</dbReference>
<sequence length="518" mass="53476">MCHACLELSVRGKVRALKTHKLLLPGDNIAVALSGGSCSLTLLSNVLPMRKDASTPRKERGKIEFGLTVIHVNEATAHGAAAAEAEAHSRDVVAAARQCAAVAAAMTTAESGGSSTAASTSTSMGNASPGLDVWVVPLRDVFLLGDAEALRREAVRSWRQQQQQQQQPAADGTPVWGGEAGGDSDYVGEAAATASGAAEREARLQQLLQAVQDPTGREDLIRHLRRRLLAAAGAVAGATKLLCGDSATALAARVIAETAKGRGFALPSDIQLVDARGTGAGEPTFLYPMREVTVKEAVFVCRLRGLHLAELPAPLLLARLSSASTGLHSHPPRRSINSLASAFVDSLQANLPSTIFTVLRTASALRPFPFNSPDAMPSTFPATPNNELKALHGRSTEGASGANGDGVAVGCRPAAVPCCVLCRAPLSARELRAIHAAAASAADAGKQEGAGSVEVVQAEQEEGDDEEDAAAPFCGSCRGQILFRPGHHEARGREEAGGSGNVDGPSLVQGLLPEALAA</sequence>
<feature type="region of interest" description="Disordered" evidence="4">
    <location>
        <begin position="487"/>
        <end position="507"/>
    </location>
</feature>
<feature type="compositionally biased region" description="Acidic residues" evidence="4">
    <location>
        <begin position="459"/>
        <end position="469"/>
    </location>
</feature>
<dbReference type="UniPathway" id="UPA00988"/>
<organism evidence="5 6">
    <name type="scientific">Chlamydomonas reinhardtii</name>
    <name type="common">Chlamydomonas smithii</name>
    <dbReference type="NCBI Taxonomy" id="3055"/>
    <lineage>
        <taxon>Eukaryota</taxon>
        <taxon>Viridiplantae</taxon>
        <taxon>Chlorophyta</taxon>
        <taxon>core chlorophytes</taxon>
        <taxon>Chlorophyceae</taxon>
        <taxon>CS clade</taxon>
        <taxon>Chlamydomonadales</taxon>
        <taxon>Chlamydomonadaceae</taxon>
        <taxon>Chlamydomonas</taxon>
    </lineage>
</organism>
<dbReference type="GeneID" id="5715617"/>
<comment type="pathway">
    <text evidence="3">tRNA modification; 5-methoxycarbonylmethyl-2-thiouridine-tRNA biosynthesis.</text>
</comment>
<dbReference type="ExpressionAtlas" id="A0A2K3E7L8">
    <property type="expression patterns" value="baseline"/>
</dbReference>
<dbReference type="InterPro" id="IPR019407">
    <property type="entry name" value="CTU2"/>
</dbReference>
<dbReference type="PaxDb" id="3055-EDP09916"/>
<evidence type="ECO:0000313" key="6">
    <source>
        <dbReference type="Proteomes" id="UP000006906"/>
    </source>
</evidence>
<evidence type="ECO:0000256" key="3">
    <source>
        <dbReference type="HAMAP-Rule" id="MF_03054"/>
    </source>
</evidence>
<dbReference type="GO" id="GO:0002143">
    <property type="term" value="P:tRNA wobble position uridine thiolation"/>
    <property type="evidence" value="ECO:0000318"/>
    <property type="project" value="GO_Central"/>
</dbReference>
<protein>
    <recommendedName>
        <fullName evidence="3">Cytoplasmic tRNA 2-thiolation protein 2</fullName>
    </recommendedName>
</protein>
<evidence type="ECO:0000256" key="1">
    <source>
        <dbReference type="ARBA" id="ARBA00022490"/>
    </source>
</evidence>
<dbReference type="OrthoDB" id="25129at2759"/>
<dbReference type="GO" id="GO:0016779">
    <property type="term" value="F:nucleotidyltransferase activity"/>
    <property type="evidence" value="ECO:0007669"/>
    <property type="project" value="UniProtKB-UniRule"/>
</dbReference>
<feature type="region of interest" description="Disordered" evidence="4">
    <location>
        <begin position="155"/>
        <end position="186"/>
    </location>
</feature>
<dbReference type="EMBL" id="CM008962">
    <property type="protein sequence ID" value="PNW88763.1"/>
    <property type="molecule type" value="Genomic_DNA"/>
</dbReference>
<feature type="compositionally biased region" description="Low complexity" evidence="4">
    <location>
        <begin position="442"/>
        <end position="458"/>
    </location>
</feature>
<keyword evidence="6" id="KW-1185">Reference proteome</keyword>
<dbReference type="Proteomes" id="UP000006906">
    <property type="component" value="Chromosome 1"/>
</dbReference>
<evidence type="ECO:0000313" key="5">
    <source>
        <dbReference type="EMBL" id="PNW88763.1"/>
    </source>
</evidence>
<feature type="region of interest" description="Disordered" evidence="4">
    <location>
        <begin position="442"/>
        <end position="470"/>
    </location>
</feature>
<comment type="function">
    <text evidence="3">Plays a central role in 2-thiolation of mcm(5)S(2)U at tRNA wobble positions of tRNA(Lys), tRNA(Glu) and tRNA(Gln). May act by forming a heterodimer with NCS6/CTU1 that ligates sulfur from thiocarboxylated URM1 onto the uridine of tRNAs at wobble position.</text>
</comment>
<dbReference type="GO" id="GO:0032447">
    <property type="term" value="P:protein urmylation"/>
    <property type="evidence" value="ECO:0007669"/>
    <property type="project" value="UniProtKB-UniRule"/>
</dbReference>
<evidence type="ECO:0000256" key="4">
    <source>
        <dbReference type="SAM" id="MobiDB-lite"/>
    </source>
</evidence>
<dbReference type="AlphaFoldDB" id="A0A2K3E7L8"/>
<reference evidence="5 6" key="1">
    <citation type="journal article" date="2007" name="Science">
        <title>The Chlamydomonas genome reveals the evolution of key animal and plant functions.</title>
        <authorList>
            <person name="Merchant S.S."/>
            <person name="Prochnik S.E."/>
            <person name="Vallon O."/>
            <person name="Harris E.H."/>
            <person name="Karpowicz S.J."/>
            <person name="Witman G.B."/>
            <person name="Terry A."/>
            <person name="Salamov A."/>
            <person name="Fritz-Laylin L.K."/>
            <person name="Marechal-Drouard L."/>
            <person name="Marshall W.F."/>
            <person name="Qu L.H."/>
            <person name="Nelson D.R."/>
            <person name="Sanderfoot A.A."/>
            <person name="Spalding M.H."/>
            <person name="Kapitonov V.V."/>
            <person name="Ren Q."/>
            <person name="Ferris P."/>
            <person name="Lindquist E."/>
            <person name="Shapiro H."/>
            <person name="Lucas S.M."/>
            <person name="Grimwood J."/>
            <person name="Schmutz J."/>
            <person name="Cardol P."/>
            <person name="Cerutti H."/>
            <person name="Chanfreau G."/>
            <person name="Chen C.L."/>
            <person name="Cognat V."/>
            <person name="Croft M.T."/>
            <person name="Dent R."/>
            <person name="Dutcher S."/>
            <person name="Fernandez E."/>
            <person name="Fukuzawa H."/>
            <person name="Gonzalez-Ballester D."/>
            <person name="Gonzalez-Halphen D."/>
            <person name="Hallmann A."/>
            <person name="Hanikenne M."/>
            <person name="Hippler M."/>
            <person name="Inwood W."/>
            <person name="Jabbari K."/>
            <person name="Kalanon M."/>
            <person name="Kuras R."/>
            <person name="Lefebvre P.A."/>
            <person name="Lemaire S.D."/>
            <person name="Lobanov A.V."/>
            <person name="Lohr M."/>
            <person name="Manuell A."/>
            <person name="Meier I."/>
            <person name="Mets L."/>
            <person name="Mittag M."/>
            <person name="Mittelmeier T."/>
            <person name="Moroney J.V."/>
            <person name="Moseley J."/>
            <person name="Napoli C."/>
            <person name="Nedelcu A.M."/>
            <person name="Niyogi K."/>
            <person name="Novoselov S.V."/>
            <person name="Paulsen I.T."/>
            <person name="Pazour G."/>
            <person name="Purton S."/>
            <person name="Ral J.P."/>
            <person name="Riano-Pachon D.M."/>
            <person name="Riekhof W."/>
            <person name="Rymarquis L."/>
            <person name="Schroda M."/>
            <person name="Stern D."/>
            <person name="Umen J."/>
            <person name="Willows R."/>
            <person name="Wilson N."/>
            <person name="Zimmer S.L."/>
            <person name="Allmer J."/>
            <person name="Balk J."/>
            <person name="Bisova K."/>
            <person name="Chen C.J."/>
            <person name="Elias M."/>
            <person name="Gendler K."/>
            <person name="Hauser C."/>
            <person name="Lamb M.R."/>
            <person name="Ledford H."/>
            <person name="Long J.C."/>
            <person name="Minagawa J."/>
            <person name="Page M.D."/>
            <person name="Pan J."/>
            <person name="Pootakham W."/>
            <person name="Roje S."/>
            <person name="Rose A."/>
            <person name="Stahlberg E."/>
            <person name="Terauchi A.M."/>
            <person name="Yang P."/>
            <person name="Ball S."/>
            <person name="Bowler C."/>
            <person name="Dieckmann C.L."/>
            <person name="Gladyshev V.N."/>
            <person name="Green P."/>
            <person name="Jorgensen R."/>
            <person name="Mayfield S."/>
            <person name="Mueller-Roeber B."/>
            <person name="Rajamani S."/>
            <person name="Sayre R.T."/>
            <person name="Brokstein P."/>
            <person name="Dubchak I."/>
            <person name="Goodstein D."/>
            <person name="Hornick L."/>
            <person name="Huang Y.W."/>
            <person name="Jhaveri J."/>
            <person name="Luo Y."/>
            <person name="Martinez D."/>
            <person name="Ngau W.C."/>
            <person name="Otillar B."/>
            <person name="Poliakov A."/>
            <person name="Porter A."/>
            <person name="Szajkowski L."/>
            <person name="Werner G."/>
            <person name="Zhou K."/>
            <person name="Grigoriev I.V."/>
            <person name="Rokhsar D.S."/>
            <person name="Grossman A.R."/>
        </authorList>
    </citation>
    <scope>NUCLEOTIDE SEQUENCE [LARGE SCALE GENOMIC DNA]</scope>
    <source>
        <strain evidence="6">CC-503</strain>
    </source>
</reference>
<evidence type="ECO:0000256" key="2">
    <source>
        <dbReference type="ARBA" id="ARBA00022694"/>
    </source>
</evidence>
<dbReference type="GO" id="GO:0000049">
    <property type="term" value="F:tRNA binding"/>
    <property type="evidence" value="ECO:0007669"/>
    <property type="project" value="InterPro"/>
</dbReference>
<keyword evidence="1 3" id="KW-0963">Cytoplasm</keyword>
<comment type="similarity">
    <text evidence="3">Belongs to the CTU2/NCS2 family.</text>
</comment>
<dbReference type="FunCoup" id="A0A2K3E7L8">
    <property type="interactions" value="2056"/>
</dbReference>
<keyword evidence="2 3" id="KW-0819">tRNA processing</keyword>
<feature type="compositionally biased region" description="Basic and acidic residues" evidence="4">
    <location>
        <begin position="487"/>
        <end position="496"/>
    </location>
</feature>
<accession>A0A2K3E7L8</accession>
<dbReference type="InParanoid" id="A0A2K3E7L8"/>
<dbReference type="HAMAP" id="MF_03054">
    <property type="entry name" value="CTU2"/>
    <property type="match status" value="1"/>
</dbReference>
<comment type="subcellular location">
    <subcellularLocation>
        <location evidence="3">Cytoplasm</location>
    </subcellularLocation>
</comment>
<dbReference type="InterPro" id="IPR014729">
    <property type="entry name" value="Rossmann-like_a/b/a_fold"/>
</dbReference>
<name>A0A2K3E7L8_CHLRE</name>
<dbReference type="RefSeq" id="XP_001690179.2">
    <property type="nucleotide sequence ID" value="XM_001690127.2"/>
</dbReference>
<dbReference type="Pfam" id="PF10288">
    <property type="entry name" value="CTU2"/>
    <property type="match status" value="1"/>
</dbReference>
<dbReference type="PANTHER" id="PTHR20882:SF14">
    <property type="entry name" value="CYTOPLASMIC TRNA 2-THIOLATION PROTEIN 2"/>
    <property type="match status" value="1"/>
</dbReference>
<dbReference type="PANTHER" id="PTHR20882">
    <property type="entry name" value="CYTOPLASMIC TRNA 2-THIOLATION PROTEIN 2"/>
    <property type="match status" value="1"/>
</dbReference>
<dbReference type="STRING" id="3055.A0A2K3E7L8"/>
<dbReference type="GO" id="GO:0016783">
    <property type="term" value="F:sulfurtransferase activity"/>
    <property type="evidence" value="ECO:0000318"/>
    <property type="project" value="GO_Central"/>
</dbReference>